<dbReference type="GO" id="GO:0015074">
    <property type="term" value="P:DNA integration"/>
    <property type="evidence" value="ECO:0007669"/>
    <property type="project" value="UniProtKB-KW"/>
</dbReference>
<dbReference type="PROSITE" id="PS51736">
    <property type="entry name" value="RECOMBINASES_3"/>
    <property type="match status" value="1"/>
</dbReference>
<dbReference type="RefSeq" id="WP_136642492.1">
    <property type="nucleotide sequence ID" value="NZ_QYRT01000022.1"/>
</dbReference>
<evidence type="ECO:0000256" key="5">
    <source>
        <dbReference type="PIRSR" id="PIRSR606118-50"/>
    </source>
</evidence>
<dbReference type="InterPro" id="IPR006118">
    <property type="entry name" value="Recombinase_CS"/>
</dbReference>
<dbReference type="Gene3D" id="3.40.50.1390">
    <property type="entry name" value="Resolvase, N-terminal catalytic domain"/>
    <property type="match status" value="1"/>
</dbReference>
<dbReference type="GO" id="GO:0003677">
    <property type="term" value="F:DNA binding"/>
    <property type="evidence" value="ECO:0007669"/>
    <property type="project" value="UniProtKB-KW"/>
</dbReference>
<dbReference type="PROSITE" id="PS00398">
    <property type="entry name" value="RECOMBINASES_2"/>
    <property type="match status" value="1"/>
</dbReference>
<feature type="active site" description="O-(5'-phospho-DNA)-serine intermediate" evidence="5">
    <location>
        <position position="10"/>
    </location>
</feature>
<name>A0A4V4RF79_9MICO</name>
<dbReference type="InterPro" id="IPR006119">
    <property type="entry name" value="Resolv_N"/>
</dbReference>
<dbReference type="FunFam" id="3.40.50.1390:FF:000001">
    <property type="entry name" value="DNA recombinase"/>
    <property type="match status" value="1"/>
</dbReference>
<dbReference type="GO" id="GO:0000150">
    <property type="term" value="F:DNA strand exchange activity"/>
    <property type="evidence" value="ECO:0007669"/>
    <property type="project" value="InterPro"/>
</dbReference>
<organism evidence="7 8">
    <name type="scientific">Subtercola vilae</name>
    <dbReference type="NCBI Taxonomy" id="2056433"/>
    <lineage>
        <taxon>Bacteria</taxon>
        <taxon>Bacillati</taxon>
        <taxon>Actinomycetota</taxon>
        <taxon>Actinomycetes</taxon>
        <taxon>Micrococcales</taxon>
        <taxon>Microbacteriaceae</taxon>
        <taxon>Subtercola</taxon>
    </lineage>
</organism>
<protein>
    <submittedName>
        <fullName evidence="7">Recombinase family protein</fullName>
    </submittedName>
</protein>
<keyword evidence="4" id="KW-0233">DNA recombination</keyword>
<accession>A0A4V4RF79</accession>
<dbReference type="SUPFAM" id="SSF53041">
    <property type="entry name" value="Resolvase-like"/>
    <property type="match status" value="1"/>
</dbReference>
<dbReference type="Proteomes" id="UP000306192">
    <property type="component" value="Unassembled WGS sequence"/>
</dbReference>
<dbReference type="SMART" id="SM00857">
    <property type="entry name" value="Resolvase"/>
    <property type="match status" value="1"/>
</dbReference>
<keyword evidence="2" id="KW-0229">DNA integration</keyword>
<gene>
    <name evidence="7" type="ORF">D4765_11765</name>
</gene>
<dbReference type="OrthoDB" id="128993at2"/>
<dbReference type="EMBL" id="QYRT01000022">
    <property type="protein sequence ID" value="TIH34964.1"/>
    <property type="molecule type" value="Genomic_DNA"/>
</dbReference>
<reference evidence="7 8" key="1">
    <citation type="journal article" date="2019" name="Microorganisms">
        <title>Systematic Affiliation and Genome Analysis of Subtercola vilae DB165(T) with Particular Emphasis on Cold Adaptation of an Isolate from a High-Altitude Cold Volcano Lake.</title>
        <authorList>
            <person name="Villalobos A.S."/>
            <person name="Wiese J."/>
            <person name="Imhoff J.F."/>
            <person name="Dorador C."/>
            <person name="Keller A."/>
            <person name="Hentschel U."/>
        </authorList>
    </citation>
    <scope>NUCLEOTIDE SEQUENCE [LARGE SCALE GENOMIC DNA]</scope>
    <source>
        <strain evidence="7 8">DB165</strain>
    </source>
</reference>
<feature type="domain" description="Resolvase/invertase-type recombinase catalytic" evidence="6">
    <location>
        <begin position="2"/>
        <end position="135"/>
    </location>
</feature>
<dbReference type="Pfam" id="PF00239">
    <property type="entry name" value="Resolvase"/>
    <property type="match status" value="1"/>
</dbReference>
<dbReference type="PANTHER" id="PTHR30461:SF2">
    <property type="entry name" value="SERINE RECOMBINASE PINE-RELATED"/>
    <property type="match status" value="1"/>
</dbReference>
<evidence type="ECO:0000313" key="8">
    <source>
        <dbReference type="Proteomes" id="UP000306192"/>
    </source>
</evidence>
<evidence type="ECO:0000313" key="7">
    <source>
        <dbReference type="EMBL" id="TIH34964.1"/>
    </source>
</evidence>
<dbReference type="AlphaFoldDB" id="A0A4V4RF79"/>
<evidence type="ECO:0000256" key="4">
    <source>
        <dbReference type="ARBA" id="ARBA00023172"/>
    </source>
</evidence>
<evidence type="ECO:0000256" key="3">
    <source>
        <dbReference type="ARBA" id="ARBA00023125"/>
    </source>
</evidence>
<comment type="similarity">
    <text evidence="1">Belongs to the site-specific recombinase resolvase family.</text>
</comment>
<dbReference type="PANTHER" id="PTHR30461">
    <property type="entry name" value="DNA-INVERTASE FROM LAMBDOID PROPHAGE"/>
    <property type="match status" value="1"/>
</dbReference>
<keyword evidence="8" id="KW-1185">Reference proteome</keyword>
<keyword evidence="3" id="KW-0238">DNA-binding</keyword>
<evidence type="ECO:0000256" key="1">
    <source>
        <dbReference type="ARBA" id="ARBA00009913"/>
    </source>
</evidence>
<dbReference type="InterPro" id="IPR050639">
    <property type="entry name" value="SSR_resolvase"/>
</dbReference>
<dbReference type="CDD" id="cd03768">
    <property type="entry name" value="SR_ResInv"/>
    <property type="match status" value="1"/>
</dbReference>
<dbReference type="InterPro" id="IPR036162">
    <property type="entry name" value="Resolvase-like_N_sf"/>
</dbReference>
<proteinExistence type="inferred from homology"/>
<evidence type="ECO:0000259" key="6">
    <source>
        <dbReference type="PROSITE" id="PS51736"/>
    </source>
</evidence>
<comment type="caution">
    <text evidence="7">The sequence shown here is derived from an EMBL/GenBank/DDBJ whole genome shotgun (WGS) entry which is preliminary data.</text>
</comment>
<evidence type="ECO:0000256" key="2">
    <source>
        <dbReference type="ARBA" id="ARBA00022908"/>
    </source>
</evidence>
<sequence>MALIGYGRVSTADQHLDIQEKQLLTAGCERIYMEKLSGTLASRPELDRALDHLRAGDILVITRLDRLGRSVKNLIDISERLRQGDIALRVVEQGIDSTTSEGRMFFHMLAAVAEFEHDLIVARTKDGLEAARARGMKGGRKPKLTQTGIQQARAMYDAVDERGKRLHTVQAIADTLRVSRGVIYRVLSEDVVA</sequence>